<feature type="region of interest" description="Disordered" evidence="1">
    <location>
        <begin position="334"/>
        <end position="353"/>
    </location>
</feature>
<feature type="region of interest" description="Disordered" evidence="1">
    <location>
        <begin position="528"/>
        <end position="547"/>
    </location>
</feature>
<evidence type="ECO:0000313" key="3">
    <source>
        <dbReference type="RefSeq" id="XP_030372307.1"/>
    </source>
</evidence>
<feature type="compositionally biased region" description="Low complexity" evidence="1">
    <location>
        <begin position="428"/>
        <end position="456"/>
    </location>
</feature>
<dbReference type="Proteomes" id="UP000504634">
    <property type="component" value="Unplaced"/>
</dbReference>
<organism evidence="2 3">
    <name type="scientific">Drosophila lebanonensis</name>
    <name type="common">Fruit fly</name>
    <name type="synonym">Scaptodrosophila lebanonensis</name>
    <dbReference type="NCBI Taxonomy" id="7225"/>
    <lineage>
        <taxon>Eukaryota</taxon>
        <taxon>Metazoa</taxon>
        <taxon>Ecdysozoa</taxon>
        <taxon>Arthropoda</taxon>
        <taxon>Hexapoda</taxon>
        <taxon>Insecta</taxon>
        <taxon>Pterygota</taxon>
        <taxon>Neoptera</taxon>
        <taxon>Endopterygota</taxon>
        <taxon>Diptera</taxon>
        <taxon>Brachycera</taxon>
        <taxon>Muscomorpha</taxon>
        <taxon>Ephydroidea</taxon>
        <taxon>Drosophilidae</taxon>
        <taxon>Scaptodrosophila</taxon>
    </lineage>
</organism>
<feature type="region of interest" description="Disordered" evidence="1">
    <location>
        <begin position="232"/>
        <end position="312"/>
    </location>
</feature>
<feature type="compositionally biased region" description="Low complexity" evidence="1">
    <location>
        <begin position="124"/>
        <end position="139"/>
    </location>
</feature>
<evidence type="ECO:0000256" key="1">
    <source>
        <dbReference type="SAM" id="MobiDB-lite"/>
    </source>
</evidence>
<feature type="compositionally biased region" description="Polar residues" evidence="1">
    <location>
        <begin position="274"/>
        <end position="310"/>
    </location>
</feature>
<feature type="compositionally biased region" description="Polar residues" evidence="1">
    <location>
        <begin position="186"/>
        <end position="207"/>
    </location>
</feature>
<dbReference type="RefSeq" id="XP_030372307.1">
    <property type="nucleotide sequence ID" value="XM_030516447.1"/>
</dbReference>
<evidence type="ECO:0000313" key="2">
    <source>
        <dbReference type="Proteomes" id="UP000504634"/>
    </source>
</evidence>
<feature type="region of interest" description="Disordered" evidence="1">
    <location>
        <begin position="366"/>
        <end position="513"/>
    </location>
</feature>
<feature type="region of interest" description="Disordered" evidence="1">
    <location>
        <begin position="184"/>
        <end position="215"/>
    </location>
</feature>
<dbReference type="GeneID" id="115622500"/>
<reference evidence="3" key="1">
    <citation type="submission" date="2025-08" db="UniProtKB">
        <authorList>
            <consortium name="RefSeq"/>
        </authorList>
    </citation>
    <scope>IDENTIFICATION</scope>
    <source>
        <strain evidence="3">11010-0011.00</strain>
        <tissue evidence="3">Whole body</tissue>
    </source>
</reference>
<feature type="region of interest" description="Disordered" evidence="1">
    <location>
        <begin position="110"/>
        <end position="139"/>
    </location>
</feature>
<dbReference type="AlphaFoldDB" id="A0A6J2TBH0"/>
<feature type="compositionally biased region" description="Low complexity" evidence="1">
    <location>
        <begin position="253"/>
        <end position="273"/>
    </location>
</feature>
<protein>
    <submittedName>
        <fullName evidence="3">Endochitinase A</fullName>
    </submittedName>
</protein>
<name>A0A6J2TBH0_DROLE</name>
<keyword evidence="2" id="KW-1185">Reference proteome</keyword>
<feature type="compositionally biased region" description="Low complexity" evidence="1">
    <location>
        <begin position="537"/>
        <end position="546"/>
    </location>
</feature>
<proteinExistence type="predicted"/>
<accession>A0A6J2TBH0</accession>
<gene>
    <name evidence="3" type="primary">LOC115622500</name>
</gene>
<sequence>MADRYATSAGYYERQQQAASGLPHNSFAAAQPYRSYGGYSPAPGYGYAHYGQAPSAYMHGYYGAQFESNAYRRYASYASPHYSQQMPPAHSAHQSPGLFTPAGQQLIPSSVLHYPPRQPPYQPSQPSSHASYASAAEQQLPHHSVSAYNASSHFAHAQARAAAAAAYQASAAAAAAAAAASSYSSTPMPYTSSGAPLPPQRSSTPAPNRTVLPPNFLEPLRNYAEQLNASSLRSKLDEPPDCGRSQDLESDIASSGASAAPAAAAGAGAGASPQRLTTSPPLISATGTDSGISNCSTRARSDSSQSTPVYSSEYPVNMSVESASCVSYHCPGDGKDYEEEQPRGADNAELEPLGCDINVKSETISTDDISAKATSTPTPPPLSSIDKQEAAEGKPTTSPTDEPVVADVVKQAEINLVKPKEEPDDAEQQGATTAACGAQNDSSNSSWCQQQQQHWSPAKRLPRTPPVPHNSPVGYGQSSSAAPQPPPPALAPLLQQSSSKAHGTRNALTAKGRSNRIIECDLIPSKKSKRKSAKTYSESNTESVESTVREQIRDIKPLPGFQQAFGSTEIGRFSETFLQTPENIVERIGTHFDEYGSTPYHNPYYDATPTPATYWAPYDECNNYNSQMSRNRLRSHGGYGFPDYMAYERYAAYSAGRGRYGEIRCNGY</sequence>
<feature type="region of interest" description="Disordered" evidence="1">
    <location>
        <begin position="1"/>
        <end position="23"/>
    </location>
</feature>
<dbReference type="OrthoDB" id="6247875at2759"/>
<feature type="compositionally biased region" description="Basic and acidic residues" evidence="1">
    <location>
        <begin position="334"/>
        <end position="343"/>
    </location>
</feature>